<keyword evidence="11" id="KW-1185">Reference proteome</keyword>
<feature type="region of interest" description="Disordered" evidence="9">
    <location>
        <begin position="420"/>
        <end position="585"/>
    </location>
</feature>
<feature type="compositionally biased region" description="Polar residues" evidence="9">
    <location>
        <begin position="552"/>
        <end position="570"/>
    </location>
</feature>
<evidence type="ECO:0000256" key="3">
    <source>
        <dbReference type="ARBA" id="ARBA00022670"/>
    </source>
</evidence>
<evidence type="ECO:0000256" key="8">
    <source>
        <dbReference type="SAM" id="Coils"/>
    </source>
</evidence>
<keyword evidence="6 7" id="KW-0788">Thiol protease</keyword>
<evidence type="ECO:0000256" key="7">
    <source>
        <dbReference type="RuleBase" id="RU366025"/>
    </source>
</evidence>
<organism evidence="11 12">
    <name type="scientific">Acanthaster planci</name>
    <name type="common">Crown-of-thorns starfish</name>
    <dbReference type="NCBI Taxonomy" id="133434"/>
    <lineage>
        <taxon>Eukaryota</taxon>
        <taxon>Metazoa</taxon>
        <taxon>Echinodermata</taxon>
        <taxon>Eleutherozoa</taxon>
        <taxon>Asterozoa</taxon>
        <taxon>Asteroidea</taxon>
        <taxon>Valvatacea</taxon>
        <taxon>Valvatida</taxon>
        <taxon>Acanthasteridae</taxon>
        <taxon>Acanthaster</taxon>
    </lineage>
</organism>
<dbReference type="InterPro" id="IPR038765">
    <property type="entry name" value="Papain-like_cys_pep_sf"/>
</dbReference>
<dbReference type="Pfam" id="PF00443">
    <property type="entry name" value="UCH"/>
    <property type="match status" value="1"/>
</dbReference>
<evidence type="ECO:0000256" key="1">
    <source>
        <dbReference type="ARBA" id="ARBA00000707"/>
    </source>
</evidence>
<dbReference type="InterPro" id="IPR050164">
    <property type="entry name" value="Peptidase_C19"/>
</dbReference>
<feature type="region of interest" description="Disordered" evidence="9">
    <location>
        <begin position="315"/>
        <end position="357"/>
    </location>
</feature>
<dbReference type="GO" id="GO:0016579">
    <property type="term" value="P:protein deubiquitination"/>
    <property type="evidence" value="ECO:0007669"/>
    <property type="project" value="InterPro"/>
</dbReference>
<keyword evidence="3 7" id="KW-0645">Protease</keyword>
<feature type="compositionally biased region" description="Low complexity" evidence="9">
    <location>
        <begin position="275"/>
        <end position="290"/>
    </location>
</feature>
<feature type="domain" description="USP" evidence="10">
    <location>
        <begin position="608"/>
        <end position="992"/>
    </location>
</feature>
<reference evidence="12" key="1">
    <citation type="submission" date="2025-08" db="UniProtKB">
        <authorList>
            <consortium name="RefSeq"/>
        </authorList>
    </citation>
    <scope>IDENTIFICATION</scope>
</reference>
<dbReference type="PROSITE" id="PS50235">
    <property type="entry name" value="USP_3"/>
    <property type="match status" value="1"/>
</dbReference>
<dbReference type="CTD" id="9100"/>
<dbReference type="GeneID" id="110975707"/>
<dbReference type="GO" id="GO:0005634">
    <property type="term" value="C:nucleus"/>
    <property type="evidence" value="ECO:0007669"/>
    <property type="project" value="TreeGrafter"/>
</dbReference>
<dbReference type="InterPro" id="IPR028889">
    <property type="entry name" value="USP"/>
</dbReference>
<proteinExistence type="inferred from homology"/>
<keyword evidence="5 7" id="KW-0378">Hydrolase</keyword>
<dbReference type="GO" id="GO:0006508">
    <property type="term" value="P:proteolysis"/>
    <property type="evidence" value="ECO:0007669"/>
    <property type="project" value="UniProtKB-KW"/>
</dbReference>
<dbReference type="PROSITE" id="PS00973">
    <property type="entry name" value="USP_2"/>
    <property type="match status" value="1"/>
</dbReference>
<feature type="region of interest" description="Disordered" evidence="9">
    <location>
        <begin position="206"/>
        <end position="295"/>
    </location>
</feature>
<feature type="compositionally biased region" description="Acidic residues" evidence="9">
    <location>
        <begin position="766"/>
        <end position="777"/>
    </location>
</feature>
<comment type="catalytic activity">
    <reaction evidence="1 7">
        <text>Thiol-dependent hydrolysis of ester, thioester, amide, peptide and isopeptide bonds formed by the C-terminal Gly of ubiquitin (a 76-residue protein attached to proteins as an intracellular targeting signal).</text>
        <dbReference type="EC" id="3.4.19.12"/>
    </reaction>
</comment>
<dbReference type="GO" id="GO:0030330">
    <property type="term" value="P:DNA damage response, signal transduction by p53 class mediator"/>
    <property type="evidence" value="ECO:0007669"/>
    <property type="project" value="TreeGrafter"/>
</dbReference>
<dbReference type="EC" id="3.4.19.12" evidence="7"/>
<evidence type="ECO:0000256" key="9">
    <source>
        <dbReference type="SAM" id="MobiDB-lite"/>
    </source>
</evidence>
<name>A0A8B7XVQ3_ACAPL</name>
<feature type="compositionally biased region" description="Polar residues" evidence="9">
    <location>
        <begin position="315"/>
        <end position="332"/>
    </location>
</feature>
<dbReference type="GO" id="GO:0005829">
    <property type="term" value="C:cytosol"/>
    <property type="evidence" value="ECO:0007669"/>
    <property type="project" value="TreeGrafter"/>
</dbReference>
<dbReference type="KEGG" id="aplc:110975707"/>
<dbReference type="InterPro" id="IPR001394">
    <property type="entry name" value="Peptidase_C19_UCH"/>
</dbReference>
<dbReference type="SUPFAM" id="SSF54001">
    <property type="entry name" value="Cysteine proteinases"/>
    <property type="match status" value="1"/>
</dbReference>
<feature type="compositionally biased region" description="Polar residues" evidence="9">
    <location>
        <begin position="478"/>
        <end position="492"/>
    </location>
</feature>
<feature type="compositionally biased region" description="Low complexity" evidence="9">
    <location>
        <begin position="515"/>
        <end position="532"/>
    </location>
</feature>
<feature type="compositionally biased region" description="Polar residues" evidence="9">
    <location>
        <begin position="206"/>
        <end position="221"/>
    </location>
</feature>
<protein>
    <recommendedName>
        <fullName evidence="7">Ubiquitin carboxyl-terminal hydrolase</fullName>
        <ecNumber evidence="7">3.4.19.12</ecNumber>
    </recommendedName>
</protein>
<dbReference type="Gene3D" id="3.90.70.10">
    <property type="entry name" value="Cysteine proteinases"/>
    <property type="match status" value="1"/>
</dbReference>
<evidence type="ECO:0000259" key="10">
    <source>
        <dbReference type="PROSITE" id="PS50235"/>
    </source>
</evidence>
<dbReference type="GO" id="GO:0010506">
    <property type="term" value="P:regulation of autophagy"/>
    <property type="evidence" value="ECO:0007669"/>
    <property type="project" value="TreeGrafter"/>
</dbReference>
<dbReference type="GO" id="GO:0004843">
    <property type="term" value="F:cysteine-type deubiquitinase activity"/>
    <property type="evidence" value="ECO:0007669"/>
    <property type="project" value="UniProtKB-UniRule"/>
</dbReference>
<keyword evidence="8" id="KW-0175">Coiled coil</keyword>
<dbReference type="PANTHER" id="PTHR24006:SF687">
    <property type="entry name" value="UBIQUITIN CARBOXYL-TERMINAL HYDROLASE 10"/>
    <property type="match status" value="1"/>
</dbReference>
<evidence type="ECO:0000256" key="5">
    <source>
        <dbReference type="ARBA" id="ARBA00022801"/>
    </source>
</evidence>
<accession>A0A8B7XVQ3</accession>
<comment type="similarity">
    <text evidence="2">Belongs to the peptidase C19 family. USP10 subfamily.</text>
</comment>
<dbReference type="PANTHER" id="PTHR24006">
    <property type="entry name" value="UBIQUITIN CARBOXYL-TERMINAL HYDROLASE"/>
    <property type="match status" value="1"/>
</dbReference>
<evidence type="ECO:0000313" key="11">
    <source>
        <dbReference type="Proteomes" id="UP000694845"/>
    </source>
</evidence>
<evidence type="ECO:0000256" key="6">
    <source>
        <dbReference type="ARBA" id="ARBA00022807"/>
    </source>
</evidence>
<evidence type="ECO:0000313" key="12">
    <source>
        <dbReference type="RefSeq" id="XP_022084105.1"/>
    </source>
</evidence>
<feature type="compositionally biased region" description="Polar residues" evidence="9">
    <location>
        <begin position="156"/>
        <end position="166"/>
    </location>
</feature>
<dbReference type="InterPro" id="IPR018200">
    <property type="entry name" value="USP_CS"/>
</dbReference>
<dbReference type="OrthoDB" id="429671at2759"/>
<feature type="coiled-coil region" evidence="8">
    <location>
        <begin position="88"/>
        <end position="124"/>
    </location>
</feature>
<keyword evidence="4 7" id="KW-0833">Ubl conjugation pathway</keyword>
<dbReference type="Proteomes" id="UP000694845">
    <property type="component" value="Unplaced"/>
</dbReference>
<gene>
    <name evidence="12" type="primary">LOC110975707</name>
</gene>
<feature type="region of interest" description="Disordered" evidence="9">
    <location>
        <begin position="127"/>
        <end position="171"/>
    </location>
</feature>
<feature type="compositionally biased region" description="Basic and acidic residues" evidence="9">
    <location>
        <begin position="459"/>
        <end position="475"/>
    </location>
</feature>
<dbReference type="AlphaFoldDB" id="A0A8B7XVQ3"/>
<sequence>MALSSSGISFGDFQDIEDEEYENLFGSLKKPIHKKYLELPWNEEAYIREAIANTMQVGPVDTSVDASLPGFPLQQQQQQQQMLQQQQLHQINLHLQQQQLQLQRQQAQQQAFQQQQQILQYQQEQQQQQKQHGLPDMQGYLPTSSTSSTQAPPPNQATHIYTQSTPPEHLDVDAQGQMMSSDERAEIIARHLATQGLYPTVQQGQLTDESMQPPQATSDQITPDEASRSSDGQTSELPDKKRRNKKKRDPSYYVNYYSDAKQHSRTETAYYADNESSGSSSGASSEAPSGVRSGIDLGNVQTRLDVAEKDACKESQTLGQPFQNQSAQQVTPLPSDKKDTALSTHYAPERTSTVPVEASEVKQSAVCNDLPATQMQKSINLQLHVPQKLAPATEPSAILTQTTPSKVKHTEEYPRAKAIPEGETVNPHGLSFGLEAGLPTDTEYAPQSLPAESSTVRESQQEKLKASISKPKEEPLLSNEQWPGPQESQPEVSTADIAPEVTQQTQPPEPEEGAKTPTVSSPAVVPSPKPTSWAGLFKSPASGIAAPPSDTPSPVQGESSQAETKVAVQSETEDKTPVTMDKDPRAKELGGALSRVTLNHRAMYILPRGLKNIGNWCYVNSILQALLACPPFYHLMKYVPFFPMQRGPSSTPMLDAMVELVREFSEQSSRNIPKKGSVDIKPGTAFEPRGVYQMMAMANTSMSIKQGHQEDAEEFLGCLLNGLHEEMLALMKYYAPAKYGDASGSQIAKANGVPVANHSETGAEEKNEDDDAEDEWEQVGPRNKSSITRVAYFNRSPLYDIFGGQMRSALHQQGSKESATLQPFFTLQLDIQSDKIWSVSDAIENLASREALHGFTCNKTKQEVEASRRITLEELPPVLTLHLKRFVYDKSGGCQKVMKKLEYGVELEINRELLSPNIRSKVVFAQRTYKLFAVVYHTGKEASGGHYITDVFHAASNSWLRLDDSVVKPLRTHQVTKPLAAYTPYLLFYRRRDLI</sequence>
<dbReference type="FunFam" id="3.90.70.10:FF:000092">
    <property type="entry name" value="Ubiquitin carboxyl-terminal hydrolase"/>
    <property type="match status" value="1"/>
</dbReference>
<dbReference type="PROSITE" id="PS00972">
    <property type="entry name" value="USP_1"/>
    <property type="match status" value="1"/>
</dbReference>
<evidence type="ECO:0000256" key="2">
    <source>
        <dbReference type="ARBA" id="ARBA00005427"/>
    </source>
</evidence>
<feature type="compositionally biased region" description="Basic and acidic residues" evidence="9">
    <location>
        <begin position="572"/>
        <end position="585"/>
    </location>
</feature>
<dbReference type="RefSeq" id="XP_022084105.1">
    <property type="nucleotide sequence ID" value="XM_022228413.1"/>
</dbReference>
<dbReference type="OMA" id="YLELPWN"/>
<feature type="region of interest" description="Disordered" evidence="9">
    <location>
        <begin position="754"/>
        <end position="781"/>
    </location>
</feature>
<dbReference type="CDD" id="cd02257">
    <property type="entry name" value="Peptidase_C19"/>
    <property type="match status" value="1"/>
</dbReference>
<evidence type="ECO:0000256" key="4">
    <source>
        <dbReference type="ARBA" id="ARBA00022786"/>
    </source>
</evidence>